<name>A0A1U7J195_9CYAN</name>
<dbReference type="PANTHER" id="PTHR10569:SF2">
    <property type="entry name" value="GLYCOGEN DEBRANCHING ENZYME"/>
    <property type="match status" value="1"/>
</dbReference>
<dbReference type="Pfam" id="PF06202">
    <property type="entry name" value="GDE_C"/>
    <property type="match status" value="1"/>
</dbReference>
<dbReference type="InterPro" id="IPR012341">
    <property type="entry name" value="6hp_glycosidase-like_sf"/>
</dbReference>
<reference evidence="3 4" key="1">
    <citation type="submission" date="2016-11" db="EMBL/GenBank/DDBJ databases">
        <title>Draft Genome Sequences of Nine Cyanobacterial Strains from Diverse Habitats.</title>
        <authorList>
            <person name="Zhu T."/>
            <person name="Hou S."/>
            <person name="Lu X."/>
            <person name="Hess W.R."/>
        </authorList>
    </citation>
    <scope>NUCLEOTIDE SEQUENCE [LARGE SCALE GENOMIC DNA]</scope>
    <source>
        <strain evidence="3 4">NIES-30</strain>
    </source>
</reference>
<dbReference type="OrthoDB" id="9761875at2"/>
<dbReference type="GO" id="GO:0004135">
    <property type="term" value="F:amylo-alpha-1,6-glucosidase activity"/>
    <property type="evidence" value="ECO:0007669"/>
    <property type="project" value="InterPro"/>
</dbReference>
<comment type="caution">
    <text evidence="3">The sequence shown here is derived from an EMBL/GenBank/DDBJ whole genome shotgun (WGS) entry which is preliminary data.</text>
</comment>
<dbReference type="EMBL" id="MRCG01000016">
    <property type="protein sequence ID" value="OKH45644.1"/>
    <property type="molecule type" value="Genomic_DNA"/>
</dbReference>
<dbReference type="InterPro" id="IPR032790">
    <property type="entry name" value="GDE_C"/>
</dbReference>
<organism evidence="3 4">
    <name type="scientific">Phormidium tenue NIES-30</name>
    <dbReference type="NCBI Taxonomy" id="549789"/>
    <lineage>
        <taxon>Bacteria</taxon>
        <taxon>Bacillati</taxon>
        <taxon>Cyanobacteriota</taxon>
        <taxon>Cyanophyceae</taxon>
        <taxon>Oscillatoriophycideae</taxon>
        <taxon>Oscillatoriales</taxon>
        <taxon>Oscillatoriaceae</taxon>
        <taxon>Phormidium</taxon>
    </lineage>
</organism>
<dbReference type="InterPro" id="IPR024742">
    <property type="entry name" value="Glycogen_debranch_N"/>
</dbReference>
<feature type="domain" description="Glycogen debranching enzyme bacterial and archaeal type N-terminal" evidence="2">
    <location>
        <begin position="20"/>
        <end position="238"/>
    </location>
</feature>
<protein>
    <submittedName>
        <fullName evidence="3">Glycogen debranching protein</fullName>
    </submittedName>
</protein>
<accession>A0A1U7J195</accession>
<dbReference type="Proteomes" id="UP000185557">
    <property type="component" value="Unassembled WGS sequence"/>
</dbReference>
<dbReference type="STRING" id="549789.NIES30_19135"/>
<evidence type="ECO:0000313" key="3">
    <source>
        <dbReference type="EMBL" id="OKH45644.1"/>
    </source>
</evidence>
<dbReference type="PANTHER" id="PTHR10569">
    <property type="entry name" value="GLYCOGEN DEBRANCHING ENZYME"/>
    <property type="match status" value="1"/>
</dbReference>
<dbReference type="FunFam" id="1.50.10.10:FF:000073">
    <property type="entry name" value="Glycogen debranching enzyme, hypothetical (TreX-like)"/>
    <property type="match status" value="1"/>
</dbReference>
<evidence type="ECO:0000259" key="1">
    <source>
        <dbReference type="Pfam" id="PF06202"/>
    </source>
</evidence>
<feature type="domain" description="Glycogen debranching enzyme C-terminal" evidence="1">
    <location>
        <begin position="361"/>
        <end position="716"/>
    </location>
</feature>
<sequence>MTISLGRHLCGNAAIATQQEWLVTNGIGGYGSGTVAGVLTRHYHGLLVAALKPPLERTLLVTKVDETATYLGQSHALYCDRWTDGTLQPEGYLYLESFRLEGTIPIWVYAIADARLEKRVWMEPGANTTYVRYTLSRASAPMELTLKVLVNHRHHHHSTQGQGWQMAIADCPQGLRIQAKGNVEPFYLLSETAPAQPAHTWHKGYSLAVETYRGIHPYDDHLHAATFAPTLGQGQSFTLVATTEAEADRSGQSALLRRLAHEQHLTTQGKTAQPDDSPPAWVSQLVLAADQFIVSRPITVLEASDSIGAVDLEGTPTPLTLGDFAPDHSPQSGVSQEIPTDSLPADEVAEWSDLAPLTSANPGKTVIAGYPWFGDWGRDTMIALSGLTLTTGRPALARLILQTFARFLDRGMLPNAFPENGQAPHYNTVDATLWYFEALRAYHQATADTALIEDLFPQLQEVITWHCKGTRHGIQVDATDGLLSAGEPGVQLTWMDAKVGDWVVTPRIGKPVEVNALWYNALLVMTDFAGMLGQPVGLFQELASQTRQGFQRFWSDDLGYCYDLLDGPNGADAALRPNQIFAVSLPDAALGEPCLSAEQQRAVVNVVAQRLLTSHGLRSLDPAHPDYRGHYGGDLVQRDGAYHQGTVWSWLIGPFVQAHWQVYQDADLAHSFLDPLIHHLHGGGCLGTISEIFDGNAPMEPRGTFAQAWSVAEVLRVSALLRPLMKE</sequence>
<gene>
    <name evidence="3" type="ORF">NIES30_19135</name>
</gene>
<dbReference type="AlphaFoldDB" id="A0A1U7J195"/>
<evidence type="ECO:0000313" key="4">
    <source>
        <dbReference type="Proteomes" id="UP000185557"/>
    </source>
</evidence>
<dbReference type="GO" id="GO:0005980">
    <property type="term" value="P:glycogen catabolic process"/>
    <property type="evidence" value="ECO:0007669"/>
    <property type="project" value="InterPro"/>
</dbReference>
<dbReference type="InterPro" id="IPR008928">
    <property type="entry name" value="6-hairpin_glycosidase_sf"/>
</dbReference>
<dbReference type="Pfam" id="PF12439">
    <property type="entry name" value="GDE_N"/>
    <property type="match status" value="1"/>
</dbReference>
<dbReference type="RefSeq" id="WP_073610048.1">
    <property type="nucleotide sequence ID" value="NZ_MRCG01000016.1"/>
</dbReference>
<dbReference type="SUPFAM" id="SSF48208">
    <property type="entry name" value="Six-hairpin glycosidases"/>
    <property type="match status" value="1"/>
</dbReference>
<dbReference type="InterPro" id="IPR010401">
    <property type="entry name" value="AGL/Gdb1"/>
</dbReference>
<dbReference type="Gene3D" id="1.50.10.10">
    <property type="match status" value="1"/>
</dbReference>
<dbReference type="GO" id="GO:0004134">
    <property type="term" value="F:4-alpha-glucanotransferase activity"/>
    <property type="evidence" value="ECO:0007669"/>
    <property type="project" value="InterPro"/>
</dbReference>
<proteinExistence type="predicted"/>
<keyword evidence="4" id="KW-1185">Reference proteome</keyword>
<evidence type="ECO:0000259" key="2">
    <source>
        <dbReference type="Pfam" id="PF12439"/>
    </source>
</evidence>